<feature type="transmembrane region" description="Helical" evidence="9">
    <location>
        <begin position="138"/>
        <end position="158"/>
    </location>
</feature>
<evidence type="ECO:0000256" key="9">
    <source>
        <dbReference type="SAM" id="Phobius"/>
    </source>
</evidence>
<feature type="transmembrane region" description="Helical" evidence="9">
    <location>
        <begin position="23"/>
        <end position="49"/>
    </location>
</feature>
<feature type="transmembrane region" description="Helical" evidence="9">
    <location>
        <begin position="61"/>
        <end position="84"/>
    </location>
</feature>
<dbReference type="InterPro" id="IPR000276">
    <property type="entry name" value="GPCR_Rhodpsn"/>
</dbReference>
<feature type="transmembrane region" description="Helical" evidence="9">
    <location>
        <begin position="104"/>
        <end position="123"/>
    </location>
</feature>
<evidence type="ECO:0000256" key="6">
    <source>
        <dbReference type="ARBA" id="ARBA00023136"/>
    </source>
</evidence>
<evidence type="ECO:0000256" key="4">
    <source>
        <dbReference type="ARBA" id="ARBA00022989"/>
    </source>
</evidence>
<dbReference type="AlphaFoldDB" id="A0A8C4ST72"/>
<dbReference type="GO" id="GO:0004930">
    <property type="term" value="F:G protein-coupled receptor activity"/>
    <property type="evidence" value="ECO:0007669"/>
    <property type="project" value="UniProtKB-KW"/>
</dbReference>
<dbReference type="PRINTS" id="PR00237">
    <property type="entry name" value="GPCRRHODOPSN"/>
</dbReference>
<evidence type="ECO:0000313" key="11">
    <source>
        <dbReference type="Ensembl" id="ENSECRP00000021206.1"/>
    </source>
</evidence>
<keyword evidence="6 9" id="KW-0472">Membrane</keyword>
<evidence type="ECO:0000256" key="5">
    <source>
        <dbReference type="ARBA" id="ARBA00023040"/>
    </source>
</evidence>
<reference evidence="11" key="3">
    <citation type="submission" date="2025-09" db="UniProtKB">
        <authorList>
            <consortium name="Ensembl"/>
        </authorList>
    </citation>
    <scope>IDENTIFICATION</scope>
</reference>
<dbReference type="PANTHER" id="PTHR24231:SF15">
    <property type="entry name" value="2-OXOGLUTARATE RECEPTOR 1"/>
    <property type="match status" value="1"/>
</dbReference>
<evidence type="ECO:0000256" key="2">
    <source>
        <dbReference type="ARBA" id="ARBA00022475"/>
    </source>
</evidence>
<evidence type="ECO:0000256" key="8">
    <source>
        <dbReference type="ARBA" id="ARBA00023224"/>
    </source>
</evidence>
<sequence length="317" mass="36252">MPNLLPAESCSTSRDLSSLLTKYFLPVAYAVDCGFAVTGNILAIFVYIFHMRPWKSNTVIMFNLAMADVLYVSSLPFFVYYYALDQGWTLGEFLCKFLRLMFHMNMYGGIMCLTCISVFRYIAITRPMLRQRIRKKKWAIAACVIVWMIVLTELLPILHVFTIEYKNNTVICYDYGSTPDIEKAITYSWVLNILGFLLPMVIVFICYISIARILTLGPCASHSRKIRARRLTIIILFMFIICFMPYHIMRSVRLYSRTAVTSCQTEDAINAVYIVTRPLAGLSPCFNLIFYVLAGDNFQQALINLFKCQKGGPTTVG</sequence>
<name>A0A8C4ST72_ERPCA</name>
<evidence type="ECO:0000259" key="10">
    <source>
        <dbReference type="PROSITE" id="PS50262"/>
    </source>
</evidence>
<proteinExistence type="predicted"/>
<dbReference type="PANTHER" id="PTHR24231">
    <property type="entry name" value="PURINOCEPTOR-RELATED G-PROTEIN COUPLED RECEPTOR"/>
    <property type="match status" value="1"/>
</dbReference>
<protein>
    <recommendedName>
        <fullName evidence="10">G-protein coupled receptors family 1 profile domain-containing protein</fullName>
    </recommendedName>
</protein>
<reference evidence="11" key="1">
    <citation type="submission" date="2021-06" db="EMBL/GenBank/DDBJ databases">
        <authorList>
            <consortium name="Wellcome Sanger Institute Data Sharing"/>
        </authorList>
    </citation>
    <scope>NUCLEOTIDE SEQUENCE [LARGE SCALE GENOMIC DNA]</scope>
</reference>
<dbReference type="Proteomes" id="UP000694620">
    <property type="component" value="Chromosome 4"/>
</dbReference>
<feature type="domain" description="G-protein coupled receptors family 1 profile" evidence="10">
    <location>
        <begin position="39"/>
        <end position="291"/>
    </location>
</feature>
<dbReference type="Gene3D" id="1.20.1070.10">
    <property type="entry name" value="Rhodopsin 7-helix transmembrane proteins"/>
    <property type="match status" value="1"/>
</dbReference>
<feature type="transmembrane region" description="Helical" evidence="9">
    <location>
        <begin position="231"/>
        <end position="249"/>
    </location>
</feature>
<evidence type="ECO:0000313" key="12">
    <source>
        <dbReference type="Proteomes" id="UP000694620"/>
    </source>
</evidence>
<keyword evidence="12" id="KW-1185">Reference proteome</keyword>
<dbReference type="PRINTS" id="PR01157">
    <property type="entry name" value="P2YPURNOCPTR"/>
</dbReference>
<evidence type="ECO:0000256" key="1">
    <source>
        <dbReference type="ARBA" id="ARBA00004651"/>
    </source>
</evidence>
<dbReference type="SUPFAM" id="SSF81321">
    <property type="entry name" value="Family A G protein-coupled receptor-like"/>
    <property type="match status" value="1"/>
</dbReference>
<dbReference type="GO" id="GO:0005886">
    <property type="term" value="C:plasma membrane"/>
    <property type="evidence" value="ECO:0007669"/>
    <property type="project" value="UniProtKB-SubCell"/>
</dbReference>
<dbReference type="GeneTree" id="ENSGT01030000234621"/>
<keyword evidence="8" id="KW-0807">Transducer</keyword>
<keyword evidence="3 9" id="KW-0812">Transmembrane</keyword>
<keyword evidence="2" id="KW-1003">Cell membrane</keyword>
<accession>A0A8C4ST72</accession>
<organism evidence="11 12">
    <name type="scientific">Erpetoichthys calabaricus</name>
    <name type="common">Rope fish</name>
    <name type="synonym">Calamoichthys calabaricus</name>
    <dbReference type="NCBI Taxonomy" id="27687"/>
    <lineage>
        <taxon>Eukaryota</taxon>
        <taxon>Metazoa</taxon>
        <taxon>Chordata</taxon>
        <taxon>Craniata</taxon>
        <taxon>Vertebrata</taxon>
        <taxon>Euteleostomi</taxon>
        <taxon>Actinopterygii</taxon>
        <taxon>Polypteriformes</taxon>
        <taxon>Polypteridae</taxon>
        <taxon>Erpetoichthys</taxon>
    </lineage>
</organism>
<feature type="transmembrane region" description="Helical" evidence="9">
    <location>
        <begin position="189"/>
        <end position="210"/>
    </location>
</feature>
<evidence type="ECO:0000256" key="7">
    <source>
        <dbReference type="ARBA" id="ARBA00023170"/>
    </source>
</evidence>
<dbReference type="PROSITE" id="PS50262">
    <property type="entry name" value="G_PROTEIN_RECEP_F1_2"/>
    <property type="match status" value="1"/>
</dbReference>
<comment type="subcellular location">
    <subcellularLocation>
        <location evidence="1">Cell membrane</location>
        <topology evidence="1">Multi-pass membrane protein</topology>
    </subcellularLocation>
</comment>
<keyword evidence="7" id="KW-0675">Receptor</keyword>
<dbReference type="Pfam" id="PF00001">
    <property type="entry name" value="7tm_1"/>
    <property type="match status" value="1"/>
</dbReference>
<keyword evidence="5" id="KW-0297">G-protein coupled receptor</keyword>
<evidence type="ECO:0000256" key="3">
    <source>
        <dbReference type="ARBA" id="ARBA00022692"/>
    </source>
</evidence>
<dbReference type="Ensembl" id="ENSECRT00000021665.1">
    <property type="protein sequence ID" value="ENSECRP00000021206.1"/>
    <property type="gene ID" value="ENSECRG00000014283.1"/>
</dbReference>
<dbReference type="InterPro" id="IPR017452">
    <property type="entry name" value="GPCR_Rhodpsn_7TM"/>
</dbReference>
<reference evidence="11" key="2">
    <citation type="submission" date="2025-08" db="UniProtKB">
        <authorList>
            <consortium name="Ensembl"/>
        </authorList>
    </citation>
    <scope>IDENTIFICATION</scope>
</reference>
<keyword evidence="4 9" id="KW-1133">Transmembrane helix</keyword>